<evidence type="ECO:0000256" key="16">
    <source>
        <dbReference type="SAM" id="SignalP"/>
    </source>
</evidence>
<dbReference type="AlphaFoldDB" id="A0AAW0MI71"/>
<keyword evidence="7" id="KW-0677">Repeat</keyword>
<dbReference type="GO" id="GO:0005829">
    <property type="term" value="C:cytosol"/>
    <property type="evidence" value="ECO:0007669"/>
    <property type="project" value="UniProtKB-SubCell"/>
</dbReference>
<name>A0AAW0MI71_9GOBI</name>
<evidence type="ECO:0000259" key="17">
    <source>
        <dbReference type="PROSITE" id="PS51720"/>
    </source>
</evidence>
<keyword evidence="19" id="KW-1185">Reference proteome</keyword>
<dbReference type="InterPro" id="IPR006703">
    <property type="entry name" value="G_AIG1"/>
</dbReference>
<dbReference type="InterPro" id="IPR027417">
    <property type="entry name" value="P-loop_NTPase"/>
</dbReference>
<reference evidence="19" key="1">
    <citation type="submission" date="2024-04" db="EMBL/GenBank/DDBJ databases">
        <title>Salinicola lusitanus LLJ914,a marine bacterium isolated from the Okinawa Trough.</title>
        <authorList>
            <person name="Li J."/>
        </authorList>
    </citation>
    <scope>NUCLEOTIDE SEQUENCE [LARGE SCALE GENOMIC DNA]</scope>
</reference>
<keyword evidence="11" id="KW-0496">Mitochondrion</keyword>
<dbReference type="SUPFAM" id="SSF52540">
    <property type="entry name" value="P-loop containing nucleoside triphosphate hydrolases"/>
    <property type="match status" value="2"/>
</dbReference>
<evidence type="ECO:0000256" key="2">
    <source>
        <dbReference type="ARBA" id="ARBA00004240"/>
    </source>
</evidence>
<evidence type="ECO:0000256" key="6">
    <source>
        <dbReference type="ARBA" id="ARBA00022490"/>
    </source>
</evidence>
<dbReference type="PROSITE" id="PS51720">
    <property type="entry name" value="G_AIG1"/>
    <property type="match status" value="2"/>
</dbReference>
<keyword evidence="12" id="KW-0342">GTP-binding</keyword>
<comment type="subcellular location">
    <subcellularLocation>
        <location evidence="3">Cytoplasm</location>
        <location evidence="3">Cytosol</location>
    </subcellularLocation>
    <subcellularLocation>
        <location evidence="2">Endoplasmic reticulum</location>
    </subcellularLocation>
    <subcellularLocation>
        <location evidence="4">Golgi apparatus</location>
    </subcellularLocation>
    <subcellularLocation>
        <location evidence="1">Mitochondrion</location>
    </subcellularLocation>
</comment>
<dbReference type="GO" id="GO:0005794">
    <property type="term" value="C:Golgi apparatus"/>
    <property type="evidence" value="ECO:0007669"/>
    <property type="project" value="UniProtKB-SubCell"/>
</dbReference>
<protein>
    <recommendedName>
        <fullName evidence="14">GTPase IMAP family member 8</fullName>
    </recommendedName>
    <alternativeName>
        <fullName evidence="15">Immune-associated nucleotide-binding protein 9</fullName>
    </alternativeName>
</protein>
<comment type="caution">
    <text evidence="18">The sequence shown here is derived from an EMBL/GenBank/DDBJ whole genome shotgun (WGS) entry which is preliminary data.</text>
</comment>
<dbReference type="EMBL" id="JBBPFD010000107">
    <property type="protein sequence ID" value="KAK7880377.1"/>
    <property type="molecule type" value="Genomic_DNA"/>
</dbReference>
<proteinExistence type="inferred from homology"/>
<dbReference type="Gene3D" id="3.40.50.300">
    <property type="entry name" value="P-loop containing nucleotide triphosphate hydrolases"/>
    <property type="match status" value="2"/>
</dbReference>
<evidence type="ECO:0000256" key="11">
    <source>
        <dbReference type="ARBA" id="ARBA00023128"/>
    </source>
</evidence>
<dbReference type="PANTHER" id="PTHR10903">
    <property type="entry name" value="GTPASE, IMAP FAMILY MEMBER-RELATED"/>
    <property type="match status" value="1"/>
</dbReference>
<evidence type="ECO:0000256" key="12">
    <source>
        <dbReference type="ARBA" id="ARBA00023134"/>
    </source>
</evidence>
<dbReference type="GO" id="GO:0005525">
    <property type="term" value="F:GTP binding"/>
    <property type="evidence" value="ECO:0007669"/>
    <property type="project" value="UniProtKB-KW"/>
</dbReference>
<organism evidence="18 19">
    <name type="scientific">Mugilogobius chulae</name>
    <name type="common">yellowstripe goby</name>
    <dbReference type="NCBI Taxonomy" id="88201"/>
    <lineage>
        <taxon>Eukaryota</taxon>
        <taxon>Metazoa</taxon>
        <taxon>Chordata</taxon>
        <taxon>Craniata</taxon>
        <taxon>Vertebrata</taxon>
        <taxon>Euteleostomi</taxon>
        <taxon>Actinopterygii</taxon>
        <taxon>Neopterygii</taxon>
        <taxon>Teleostei</taxon>
        <taxon>Neoteleostei</taxon>
        <taxon>Acanthomorphata</taxon>
        <taxon>Gobiaria</taxon>
        <taxon>Gobiiformes</taxon>
        <taxon>Gobioidei</taxon>
        <taxon>Gobiidae</taxon>
        <taxon>Gobionellinae</taxon>
        <taxon>Mugilogobius</taxon>
    </lineage>
</organism>
<comment type="similarity">
    <text evidence="5">Belongs to the TRAFAC class TrmE-Era-EngA-EngB-Septin-like GTPase superfamily. AIG1/Toc34/Toc159-like paraseptin GTPase family. IAN subfamily.</text>
</comment>
<evidence type="ECO:0000256" key="3">
    <source>
        <dbReference type="ARBA" id="ARBA00004514"/>
    </source>
</evidence>
<evidence type="ECO:0000256" key="15">
    <source>
        <dbReference type="ARBA" id="ARBA00077278"/>
    </source>
</evidence>
<evidence type="ECO:0000256" key="4">
    <source>
        <dbReference type="ARBA" id="ARBA00004555"/>
    </source>
</evidence>
<comment type="function">
    <text evidence="13">Exerts an anti-apoptotic effect in the immune system and is involved in responses to infections.</text>
</comment>
<sequence length="447" mass="50102">MSGMLTLVLLGGSAMGKSATGNTVLGRRAFESRSSLRPVTIRVSESMEQVHGQQISVVDTPGILNRNALDMIRPVCGEYLHRLDSTVFLVVQKVDRVTADQIQALEKSMELLGEEGMRRSLLLFTHGAALEGQALEDFISEDEVSRLPEIFTRFGERHHVFDNVAGEPDQVQTLLQKIQRLLCPLSCSKQMSCSLILCLSPEDIELHTELRLVLLGLPGAGKSSTGNTVLGPNKFKTSCGFNSVSIVSECKTETVLGRQVKVVDTPGFSDEAMKPKKLFKCIIKSVLELTVGPHAFIIVVRLGRMNPRDTKLLELIPKLFDEVASKFTMVLFTHGDDLGDENIEDLIKNNNTMKTLVQTCERRYFVFNNKSRDRLQVRQLFEKIDQMIQNSGEDQCNSRIFELTTPEKIKEFFKQWWSKHGSCFCCCVRANADSDEEMHLLSQPLDA</sequence>
<keyword evidence="16" id="KW-0732">Signal</keyword>
<dbReference type="GO" id="GO:0005783">
    <property type="term" value="C:endoplasmic reticulum"/>
    <property type="evidence" value="ECO:0007669"/>
    <property type="project" value="UniProtKB-SubCell"/>
</dbReference>
<dbReference type="FunFam" id="3.40.50.300:FF:000536">
    <property type="entry name" value="GTPase IMAP family member 8"/>
    <property type="match status" value="1"/>
</dbReference>
<keyword evidence="10" id="KW-0333">Golgi apparatus</keyword>
<evidence type="ECO:0000313" key="18">
    <source>
        <dbReference type="EMBL" id="KAK7880377.1"/>
    </source>
</evidence>
<dbReference type="GO" id="GO:0005739">
    <property type="term" value="C:mitochondrion"/>
    <property type="evidence" value="ECO:0007669"/>
    <property type="project" value="UniProtKB-SubCell"/>
</dbReference>
<dbReference type="InterPro" id="IPR045058">
    <property type="entry name" value="GIMA/IAN/Toc"/>
</dbReference>
<evidence type="ECO:0000256" key="8">
    <source>
        <dbReference type="ARBA" id="ARBA00022741"/>
    </source>
</evidence>
<evidence type="ECO:0000256" key="9">
    <source>
        <dbReference type="ARBA" id="ARBA00022824"/>
    </source>
</evidence>
<evidence type="ECO:0000256" key="5">
    <source>
        <dbReference type="ARBA" id="ARBA00008535"/>
    </source>
</evidence>
<gene>
    <name evidence="18" type="ORF">WMY93_032988</name>
</gene>
<accession>A0AAW0MI71</accession>
<keyword evidence="6" id="KW-0963">Cytoplasm</keyword>
<keyword evidence="8" id="KW-0547">Nucleotide-binding</keyword>
<dbReference type="Proteomes" id="UP001460270">
    <property type="component" value="Unassembled WGS sequence"/>
</dbReference>
<evidence type="ECO:0000256" key="10">
    <source>
        <dbReference type="ARBA" id="ARBA00023034"/>
    </source>
</evidence>
<feature type="signal peptide" evidence="16">
    <location>
        <begin position="1"/>
        <end position="19"/>
    </location>
</feature>
<evidence type="ECO:0000256" key="14">
    <source>
        <dbReference type="ARBA" id="ARBA00073539"/>
    </source>
</evidence>
<dbReference type="Pfam" id="PF04548">
    <property type="entry name" value="AIG1"/>
    <property type="match status" value="2"/>
</dbReference>
<keyword evidence="9" id="KW-0256">Endoplasmic reticulum</keyword>
<dbReference type="PANTHER" id="PTHR10903:SF170">
    <property type="entry name" value="GTPASE IMAP FAMILY MEMBER 7"/>
    <property type="match status" value="1"/>
</dbReference>
<evidence type="ECO:0000256" key="13">
    <source>
        <dbReference type="ARBA" id="ARBA00056809"/>
    </source>
</evidence>
<feature type="domain" description="AIG1-type G" evidence="17">
    <location>
        <begin position="2"/>
        <end position="200"/>
    </location>
</feature>
<feature type="domain" description="AIG1-type G" evidence="17">
    <location>
        <begin position="207"/>
        <end position="405"/>
    </location>
</feature>
<evidence type="ECO:0000256" key="1">
    <source>
        <dbReference type="ARBA" id="ARBA00004173"/>
    </source>
</evidence>
<evidence type="ECO:0000313" key="19">
    <source>
        <dbReference type="Proteomes" id="UP001460270"/>
    </source>
</evidence>
<feature type="chain" id="PRO_5043765858" description="GTPase IMAP family member 8" evidence="16">
    <location>
        <begin position="20"/>
        <end position="447"/>
    </location>
</feature>
<evidence type="ECO:0000256" key="7">
    <source>
        <dbReference type="ARBA" id="ARBA00022737"/>
    </source>
</evidence>